<gene>
    <name evidence="2" type="ORF">ANIA_03982</name>
</gene>
<dbReference type="STRING" id="227321.Q5B648"/>
<reference evidence="3" key="1">
    <citation type="journal article" date="2005" name="Nature">
        <title>Sequencing of Aspergillus nidulans and comparative analysis with A. fumigatus and A. oryzae.</title>
        <authorList>
            <person name="Galagan J.E."/>
            <person name="Calvo S.E."/>
            <person name="Cuomo C."/>
            <person name="Ma L.J."/>
            <person name="Wortman J.R."/>
            <person name="Batzoglou S."/>
            <person name="Lee S.I."/>
            <person name="Basturkmen M."/>
            <person name="Spevak C.C."/>
            <person name="Clutterbuck J."/>
            <person name="Kapitonov V."/>
            <person name="Jurka J."/>
            <person name="Scazzocchio C."/>
            <person name="Farman M."/>
            <person name="Butler J."/>
            <person name="Purcell S."/>
            <person name="Harris S."/>
            <person name="Braus G.H."/>
            <person name="Draht O."/>
            <person name="Busch S."/>
            <person name="D'Enfert C."/>
            <person name="Bouchier C."/>
            <person name="Goldman G.H."/>
            <person name="Bell-Pedersen D."/>
            <person name="Griffiths-Jones S."/>
            <person name="Doonan J.H."/>
            <person name="Yu J."/>
            <person name="Vienken K."/>
            <person name="Pain A."/>
            <person name="Freitag M."/>
            <person name="Selker E.U."/>
            <person name="Archer D.B."/>
            <person name="Penalva M.A."/>
            <person name="Oakley B.R."/>
            <person name="Momany M."/>
            <person name="Tanaka T."/>
            <person name="Kumagai T."/>
            <person name="Asai K."/>
            <person name="Machida M."/>
            <person name="Nierman W.C."/>
            <person name="Denning D.W."/>
            <person name="Caddick M."/>
            <person name="Hynes M."/>
            <person name="Paoletti M."/>
            <person name="Fischer R."/>
            <person name="Miller B."/>
            <person name="Dyer P."/>
            <person name="Sachs M.S."/>
            <person name="Osmani S.A."/>
            <person name="Birren B.W."/>
        </authorList>
    </citation>
    <scope>NUCLEOTIDE SEQUENCE [LARGE SCALE GENOMIC DNA]</scope>
    <source>
        <strain evidence="3">FGSC A4 / ATCC 38163 / CBS 112.46 / NRRL 194 / M139</strain>
    </source>
</reference>
<dbReference type="PANTHER" id="PTHR32440:SF11">
    <property type="entry name" value="METALLOPHOSPHOESTERASE DOMAIN-CONTAINING PROTEIN"/>
    <property type="match status" value="1"/>
</dbReference>
<name>Q5B648_EMENI</name>
<dbReference type="VEuPathDB" id="FungiDB:AN3982"/>
<dbReference type="InterPro" id="IPR029052">
    <property type="entry name" value="Metallo-depent_PP-like"/>
</dbReference>
<dbReference type="InterPro" id="IPR004843">
    <property type="entry name" value="Calcineurin-like_PHP"/>
</dbReference>
<sequence length="391" mass="44252">MDTHSLRFSKEGTFQITVFSDLHFAEYENTAQGAKQDSRTAGVVRKVLQHEASTQLVVLNGDLISGYGTTSDNATRYLDQVLAPIQALGLPWAVTYGNHDNERFARSRELLDYESRTYPNYSLTRNMGPRDLEAGVSNYYLEVFAAETSHVPEMLLWFFDSRGGAQPHDWVHDSVVQWFIDTNANLTNKYNKAVPSIAFFHIPITATYDFQLYPGVDTSREPGINGEKVWWQGRGYDGKTGHDLKFMAALSATEGMLATFSGHDHDNDWCFKWKSPSATSSSAGLNVCYGRHTGYGGYGGLARGARQILLKQSTIKDEVATWIRLEDGLVPENVTLNATYGQDEYHPHQLPQRTELKRNIDMVEDMSQGIQLHLPTLYLLSLVLFWWKFNW</sequence>
<accession>C8V5W3</accession>
<feature type="domain" description="Calcineurin-like phosphoesterase" evidence="1">
    <location>
        <begin position="15"/>
        <end position="217"/>
    </location>
</feature>
<dbReference type="KEGG" id="ani:ANIA_03982"/>
<proteinExistence type="predicted"/>
<dbReference type="SUPFAM" id="SSF56300">
    <property type="entry name" value="Metallo-dependent phosphatases"/>
    <property type="match status" value="1"/>
</dbReference>
<dbReference type="DNASU" id="2873402"/>
<dbReference type="AlphaFoldDB" id="Q5B648"/>
<evidence type="ECO:0000313" key="2">
    <source>
        <dbReference type="EMBL" id="CBF74954.1"/>
    </source>
</evidence>
<dbReference type="PANTHER" id="PTHR32440">
    <property type="entry name" value="PHOSPHATASE DCR2-RELATED-RELATED"/>
    <property type="match status" value="1"/>
</dbReference>
<evidence type="ECO:0000259" key="1">
    <source>
        <dbReference type="Pfam" id="PF00149"/>
    </source>
</evidence>
<dbReference type="InParanoid" id="Q5B648"/>
<dbReference type="EMBL" id="BN001302">
    <property type="protein sequence ID" value="CBF74954.1"/>
    <property type="molecule type" value="Genomic_DNA"/>
</dbReference>
<keyword evidence="3" id="KW-1185">Reference proteome</keyword>
<dbReference type="eggNOG" id="KOG1432">
    <property type="taxonomic scope" value="Eukaryota"/>
</dbReference>
<evidence type="ECO:0000313" key="3">
    <source>
        <dbReference type="Proteomes" id="UP000000560"/>
    </source>
</evidence>
<dbReference type="Proteomes" id="UP000000560">
    <property type="component" value="Chromosome II"/>
</dbReference>
<dbReference type="RefSeq" id="XP_661586.1">
    <property type="nucleotide sequence ID" value="XM_656494.2"/>
</dbReference>
<dbReference type="GO" id="GO:0016788">
    <property type="term" value="F:hydrolase activity, acting on ester bonds"/>
    <property type="evidence" value="ECO:0000318"/>
    <property type="project" value="GO_Central"/>
</dbReference>
<accession>Q5B648</accession>
<dbReference type="OMA" id="HIVPMEY"/>
<dbReference type="OrthoDB" id="783096at2759"/>
<protein>
    <recommendedName>
        <fullName evidence="1">Calcineurin-like phosphoesterase domain-containing protein</fullName>
    </recommendedName>
</protein>
<dbReference type="CDD" id="cd07383">
    <property type="entry name" value="MPP_Dcr2"/>
    <property type="match status" value="1"/>
</dbReference>
<dbReference type="HOGENOM" id="CLU_019692_1_1_1"/>
<organism evidence="2 3">
    <name type="scientific">Emericella nidulans (strain FGSC A4 / ATCC 38163 / CBS 112.46 / NRRL 194 / M139)</name>
    <name type="common">Aspergillus nidulans</name>
    <dbReference type="NCBI Taxonomy" id="227321"/>
    <lineage>
        <taxon>Eukaryota</taxon>
        <taxon>Fungi</taxon>
        <taxon>Dikarya</taxon>
        <taxon>Ascomycota</taxon>
        <taxon>Pezizomycotina</taxon>
        <taxon>Eurotiomycetes</taxon>
        <taxon>Eurotiomycetidae</taxon>
        <taxon>Eurotiales</taxon>
        <taxon>Aspergillaceae</taxon>
        <taxon>Aspergillus</taxon>
        <taxon>Aspergillus subgen. Nidulantes</taxon>
    </lineage>
</organism>
<dbReference type="Pfam" id="PF00149">
    <property type="entry name" value="Metallophos"/>
    <property type="match status" value="1"/>
</dbReference>
<dbReference type="GeneID" id="2873402"/>
<dbReference type="Gene3D" id="3.60.21.10">
    <property type="match status" value="1"/>
</dbReference>
<reference evidence="3" key="2">
    <citation type="journal article" date="2009" name="Fungal Genet. Biol.">
        <title>The 2008 update of the Aspergillus nidulans genome annotation: a community effort.</title>
        <authorList>
            <person name="Wortman J.R."/>
            <person name="Gilsenan J.M."/>
            <person name="Joardar V."/>
            <person name="Deegan J."/>
            <person name="Clutterbuck J."/>
            <person name="Andersen M.R."/>
            <person name="Archer D."/>
            <person name="Bencina M."/>
            <person name="Braus G."/>
            <person name="Coutinho P."/>
            <person name="von Dohren H."/>
            <person name="Doonan J."/>
            <person name="Driessen A.J."/>
            <person name="Durek P."/>
            <person name="Espeso E."/>
            <person name="Fekete E."/>
            <person name="Flipphi M."/>
            <person name="Estrada C.G."/>
            <person name="Geysens S."/>
            <person name="Goldman G."/>
            <person name="de Groot P.W."/>
            <person name="Hansen K."/>
            <person name="Harris S.D."/>
            <person name="Heinekamp T."/>
            <person name="Helmstaedt K."/>
            <person name="Henrissat B."/>
            <person name="Hofmann G."/>
            <person name="Homan T."/>
            <person name="Horio T."/>
            <person name="Horiuchi H."/>
            <person name="James S."/>
            <person name="Jones M."/>
            <person name="Karaffa L."/>
            <person name="Karanyi Z."/>
            <person name="Kato M."/>
            <person name="Keller N."/>
            <person name="Kelly D.E."/>
            <person name="Kiel J.A."/>
            <person name="Kim J.M."/>
            <person name="van der Klei I.J."/>
            <person name="Klis F.M."/>
            <person name="Kovalchuk A."/>
            <person name="Krasevec N."/>
            <person name="Kubicek C.P."/>
            <person name="Liu B."/>
            <person name="Maccabe A."/>
            <person name="Meyer V."/>
            <person name="Mirabito P."/>
            <person name="Miskei M."/>
            <person name="Mos M."/>
            <person name="Mullins J."/>
            <person name="Nelson D.R."/>
            <person name="Nielsen J."/>
            <person name="Oakley B.R."/>
            <person name="Osmani S.A."/>
            <person name="Pakula T."/>
            <person name="Paszewski A."/>
            <person name="Paulsen I."/>
            <person name="Pilsyk S."/>
            <person name="Pocsi I."/>
            <person name="Punt P.J."/>
            <person name="Ram A.F."/>
            <person name="Ren Q."/>
            <person name="Robellet X."/>
            <person name="Robson G."/>
            <person name="Seiboth B."/>
            <person name="van Solingen P."/>
            <person name="Specht T."/>
            <person name="Sun J."/>
            <person name="Taheri-Talesh N."/>
            <person name="Takeshita N."/>
            <person name="Ussery D."/>
            <person name="vanKuyk P.A."/>
            <person name="Visser H."/>
            <person name="van de Vondervoort P.J."/>
            <person name="de Vries R.P."/>
            <person name="Walton J."/>
            <person name="Xiang X."/>
            <person name="Xiong Y."/>
            <person name="Zeng A.P."/>
            <person name="Brandt B.W."/>
            <person name="Cornell M.J."/>
            <person name="van den Hondel C.A."/>
            <person name="Visser J."/>
            <person name="Oliver S.G."/>
            <person name="Turner G."/>
        </authorList>
    </citation>
    <scope>GENOME REANNOTATION</scope>
    <source>
        <strain evidence="3">FGSC A4 / ATCC 38163 / CBS 112.46 / NRRL 194 / M139</strain>
    </source>
</reference>